<accession>A0ABD1VND9</accession>
<sequence>MNDERLRDIVFKVRENELSGRYPFYLIHDEDKCLFFSGLEKKVEQENEKLMNLHKYLHSNIENLDYGAAFEILFVRRNRGQEQIFAAALEEFCGGSFSSLPKEGEDVSNEQLER</sequence>
<reference evidence="2" key="1">
    <citation type="submission" date="2024-07" db="EMBL/GenBank/DDBJ databases">
        <title>Two chromosome-level genome assemblies of Korean endemic species Abeliophyllum distichum and Forsythia ovata (Oleaceae).</title>
        <authorList>
            <person name="Jang H."/>
        </authorList>
    </citation>
    <scope>NUCLEOTIDE SEQUENCE [LARGE SCALE GENOMIC DNA]</scope>
</reference>
<dbReference type="PANTHER" id="PTHR34962">
    <property type="entry name" value="EMBRYO DEFECTIVE 1703-RELATED"/>
    <property type="match status" value="1"/>
</dbReference>
<organism evidence="1 2">
    <name type="scientific">Forsythia ovata</name>
    <dbReference type="NCBI Taxonomy" id="205694"/>
    <lineage>
        <taxon>Eukaryota</taxon>
        <taxon>Viridiplantae</taxon>
        <taxon>Streptophyta</taxon>
        <taxon>Embryophyta</taxon>
        <taxon>Tracheophyta</taxon>
        <taxon>Spermatophyta</taxon>
        <taxon>Magnoliopsida</taxon>
        <taxon>eudicotyledons</taxon>
        <taxon>Gunneridae</taxon>
        <taxon>Pentapetalae</taxon>
        <taxon>asterids</taxon>
        <taxon>lamiids</taxon>
        <taxon>Lamiales</taxon>
        <taxon>Oleaceae</taxon>
        <taxon>Forsythieae</taxon>
        <taxon>Forsythia</taxon>
    </lineage>
</organism>
<keyword evidence="2" id="KW-1185">Reference proteome</keyword>
<comment type="caution">
    <text evidence="1">The sequence shown here is derived from an EMBL/GenBank/DDBJ whole genome shotgun (WGS) entry which is preliminary data.</text>
</comment>
<proteinExistence type="predicted"/>
<dbReference type="Proteomes" id="UP001604277">
    <property type="component" value="Unassembled WGS sequence"/>
</dbReference>
<gene>
    <name evidence="1" type="ORF">Fot_20255</name>
</gene>
<dbReference type="AlphaFoldDB" id="A0ABD1VND9"/>
<protein>
    <submittedName>
        <fullName evidence="1">Uncharacterized protein</fullName>
    </submittedName>
</protein>
<dbReference type="PANTHER" id="PTHR34962:SF1">
    <property type="entry name" value="EMBRYO DEFECTIVE 1703-RELATED"/>
    <property type="match status" value="1"/>
</dbReference>
<evidence type="ECO:0000313" key="2">
    <source>
        <dbReference type="Proteomes" id="UP001604277"/>
    </source>
</evidence>
<dbReference type="EMBL" id="JBFOLJ010000005">
    <property type="protein sequence ID" value="KAL2538864.1"/>
    <property type="molecule type" value="Genomic_DNA"/>
</dbReference>
<name>A0ABD1VND9_9LAMI</name>
<evidence type="ECO:0000313" key="1">
    <source>
        <dbReference type="EMBL" id="KAL2538864.1"/>
    </source>
</evidence>